<dbReference type="Gene3D" id="2.40.128.270">
    <property type="match status" value="1"/>
</dbReference>
<reference evidence="3 4" key="1">
    <citation type="submission" date="2017-08" db="EMBL/GenBank/DDBJ databases">
        <title>Infants hospitalized years apart are colonized by the same room-sourced microbial strains.</title>
        <authorList>
            <person name="Brooks B."/>
            <person name="Olm M.R."/>
            <person name="Firek B.A."/>
            <person name="Baker R."/>
            <person name="Thomas B.C."/>
            <person name="Morowitz M.J."/>
            <person name="Banfield J.F."/>
        </authorList>
    </citation>
    <scope>NUCLEOTIDE SEQUENCE [LARGE SCALE GENOMIC DNA]</scope>
    <source>
        <strain evidence="3">S2_018_000_R2_104</strain>
    </source>
</reference>
<keyword evidence="1" id="KW-0732">Signal</keyword>
<evidence type="ECO:0000256" key="1">
    <source>
        <dbReference type="SAM" id="SignalP"/>
    </source>
</evidence>
<dbReference type="AlphaFoldDB" id="A0A2W4ZLX7"/>
<dbReference type="Pfam" id="PF03724">
    <property type="entry name" value="META"/>
    <property type="match status" value="1"/>
</dbReference>
<dbReference type="PANTHER" id="PTHR35535:SF1">
    <property type="entry name" value="HEAT SHOCK PROTEIN HSLJ"/>
    <property type="match status" value="1"/>
</dbReference>
<dbReference type="InterPro" id="IPR053147">
    <property type="entry name" value="Hsp_HslJ-like"/>
</dbReference>
<name>A0A2W4ZLX7_9BACT</name>
<sequence>MCLRFSVMLPVLFCLVLLSACNGRHAENTPAKLDAVTKEEPKLTETYWKLVRLMGEPVKPSQNEAHIILKDHDARVIGSGGCNRLTGGYVLKQPERIRFTQIVSTMMACPSGMDREQEFLETLGRVDSYVIRDGRLQLLRARMAPLAEFEPVYLY</sequence>
<dbReference type="Proteomes" id="UP000249557">
    <property type="component" value="Unassembled WGS sequence"/>
</dbReference>
<proteinExistence type="predicted"/>
<dbReference type="InterPro" id="IPR038670">
    <property type="entry name" value="HslJ-like_sf"/>
</dbReference>
<organism evidence="3 4">
    <name type="scientific">Micavibrio aeruginosavorus</name>
    <dbReference type="NCBI Taxonomy" id="349221"/>
    <lineage>
        <taxon>Bacteria</taxon>
        <taxon>Pseudomonadati</taxon>
        <taxon>Bdellovibrionota</taxon>
        <taxon>Bdellovibrionia</taxon>
        <taxon>Bdellovibrionales</taxon>
        <taxon>Pseudobdellovibrionaceae</taxon>
        <taxon>Micavibrio</taxon>
    </lineage>
</organism>
<dbReference type="PANTHER" id="PTHR35535">
    <property type="entry name" value="HEAT SHOCK PROTEIN HSLJ"/>
    <property type="match status" value="1"/>
</dbReference>
<feature type="signal peptide" evidence="1">
    <location>
        <begin position="1"/>
        <end position="26"/>
    </location>
</feature>
<dbReference type="EMBL" id="QFNK01000212">
    <property type="protein sequence ID" value="PZO83394.1"/>
    <property type="molecule type" value="Genomic_DNA"/>
</dbReference>
<protein>
    <submittedName>
        <fullName evidence="3">Heat-shock protein</fullName>
    </submittedName>
</protein>
<evidence type="ECO:0000313" key="3">
    <source>
        <dbReference type="EMBL" id="PZO83394.1"/>
    </source>
</evidence>
<feature type="chain" id="PRO_5016142538" evidence="1">
    <location>
        <begin position="27"/>
        <end position="155"/>
    </location>
</feature>
<gene>
    <name evidence="3" type="ORF">DI626_09060</name>
</gene>
<dbReference type="PROSITE" id="PS51257">
    <property type="entry name" value="PROKAR_LIPOPROTEIN"/>
    <property type="match status" value="1"/>
</dbReference>
<accession>A0A2W4ZLX7</accession>
<dbReference type="InterPro" id="IPR005184">
    <property type="entry name" value="DUF306_Meta_HslJ"/>
</dbReference>
<comment type="caution">
    <text evidence="3">The sequence shown here is derived from an EMBL/GenBank/DDBJ whole genome shotgun (WGS) entry which is preliminary data.</text>
</comment>
<evidence type="ECO:0000313" key="4">
    <source>
        <dbReference type="Proteomes" id="UP000249557"/>
    </source>
</evidence>
<feature type="domain" description="DUF306" evidence="2">
    <location>
        <begin position="42"/>
        <end position="150"/>
    </location>
</feature>
<evidence type="ECO:0000259" key="2">
    <source>
        <dbReference type="Pfam" id="PF03724"/>
    </source>
</evidence>